<keyword evidence="2" id="KW-1185">Reference proteome</keyword>
<dbReference type="AlphaFoldDB" id="A0A7R6TP62"/>
<reference evidence="2" key="1">
    <citation type="submission" date="2020-01" db="EMBL/GenBank/DDBJ databases">
        <title>Phosphoaccumulans saitamaens gen. nov., sp. nov., a polyphosphate accumulating bacterium isolated from surface river water.</title>
        <authorList>
            <person name="Watanabe K."/>
            <person name="Suda W."/>
        </authorList>
    </citation>
    <scope>NUCLEOTIDE SEQUENCE [LARGE SCALE GENOMIC DNA]</scope>
    <source>
        <strain evidence="2">ICHIAU1</strain>
    </source>
</reference>
<evidence type="ECO:0008006" key="3">
    <source>
        <dbReference type="Google" id="ProtNLM"/>
    </source>
</evidence>
<evidence type="ECO:0000313" key="1">
    <source>
        <dbReference type="EMBL" id="BBU68724.1"/>
    </source>
</evidence>
<protein>
    <recommendedName>
        <fullName evidence="3">Excisionase</fullName>
    </recommendedName>
</protein>
<sequence length="79" mass="9518">MRQNLYDTPHLTWVRAERYCELSGEPLSTIRNRVSQGIWVQNLHFKRITERALVVNLDAITDWFNHQPHFTTRHEMREG</sequence>
<dbReference type="RefSeq" id="WP_162050515.1">
    <property type="nucleotide sequence ID" value="NZ_AP022347.1"/>
</dbReference>
<gene>
    <name evidence="1" type="ORF">ICHIAU1_10070</name>
</gene>
<name>A0A7R6TP62_9RHOO</name>
<proteinExistence type="predicted"/>
<evidence type="ECO:0000313" key="2">
    <source>
        <dbReference type="Proteomes" id="UP000463961"/>
    </source>
</evidence>
<dbReference type="Proteomes" id="UP000463961">
    <property type="component" value="Chromosome"/>
</dbReference>
<accession>A0A7R6TP62</accession>
<dbReference type="EMBL" id="AP022345">
    <property type="protein sequence ID" value="BBU68724.1"/>
    <property type="molecule type" value="Genomic_DNA"/>
</dbReference>
<organism evidence="1 2">
    <name type="scientific">Fluviibacter phosphoraccumulans</name>
    <dbReference type="NCBI Taxonomy" id="1751046"/>
    <lineage>
        <taxon>Bacteria</taxon>
        <taxon>Pseudomonadati</taxon>
        <taxon>Pseudomonadota</taxon>
        <taxon>Betaproteobacteria</taxon>
        <taxon>Rhodocyclales</taxon>
        <taxon>Fluviibacteraceae</taxon>
        <taxon>Fluviibacter</taxon>
    </lineage>
</organism>